<reference evidence="12 13" key="1">
    <citation type="journal article" date="2014" name="Genome Announc.">
        <title>Draft genome sequences of six enterohepatic helicobacter species isolated from humans and one from rhesus macaques.</title>
        <authorList>
            <person name="Shen Z."/>
            <person name="Sheh A."/>
            <person name="Young S.K."/>
            <person name="Abouelliel A."/>
            <person name="Ward D.V."/>
            <person name="Earl A.M."/>
            <person name="Fox J.G."/>
        </authorList>
    </citation>
    <scope>NUCLEOTIDE SEQUENCE [LARGE SCALE GENOMIC DNA]</scope>
    <source>
        <strain evidence="12 13">MIT 99-5501</strain>
    </source>
</reference>
<evidence type="ECO:0000256" key="6">
    <source>
        <dbReference type="ARBA" id="ARBA00022967"/>
    </source>
</evidence>
<keyword evidence="9" id="KW-0830">Ubiquinone</keyword>
<dbReference type="PANTHER" id="PTHR10849">
    <property type="entry name" value="NADH DEHYDROGENASE UBIQUINONE IRON-SULFUR PROTEIN 8, MITOCHONDRIAL"/>
    <property type="match status" value="1"/>
</dbReference>
<dbReference type="OrthoDB" id="9808559at2"/>
<evidence type="ECO:0000259" key="11">
    <source>
        <dbReference type="PROSITE" id="PS51379"/>
    </source>
</evidence>
<dbReference type="GO" id="GO:0009060">
    <property type="term" value="P:aerobic respiration"/>
    <property type="evidence" value="ECO:0007669"/>
    <property type="project" value="TreeGrafter"/>
</dbReference>
<keyword evidence="6 9" id="KW-1278">Translocase</keyword>
<comment type="subunit">
    <text evidence="9">NDH-1 is composed of 14 different subunits. Subunits NuoA, H, J, K, L, M, N constitute the membrane sector of the complex.</text>
</comment>
<dbReference type="STRING" id="1357400.HMPREF2086_00897"/>
<dbReference type="Pfam" id="PF12838">
    <property type="entry name" value="Fer4_7"/>
    <property type="match status" value="1"/>
</dbReference>
<dbReference type="InterPro" id="IPR010226">
    <property type="entry name" value="NADH_quinone_OxRdtase_chainI"/>
</dbReference>
<evidence type="ECO:0000256" key="8">
    <source>
        <dbReference type="ARBA" id="ARBA00023014"/>
    </source>
</evidence>
<sequence length="238" mass="25871">MNKNYALIPHNKPPKSAFGAFAKSVKRICGLDLLKGLGLTLKEFVSTPATIHYPAQVIPFSPRYRAVHSLQRLLESGNERCIGCGLCEKICTSNCIRIITHRGEDNRKKIDSYSINLGRCIFCGLCAEVCPELAIVMGQRFENTSEARAQFATKNELLVSKEEARAHSLVEFSGFGSISQGADKRLKGTPVAFDLPSNESSSNPNGEPNGVDSTLDNKNSLLSSTDLAQNPQAPKGDD</sequence>
<feature type="binding site" evidence="9">
    <location>
        <position position="84"/>
    </location>
    <ligand>
        <name>[4Fe-4S] cluster</name>
        <dbReference type="ChEBI" id="CHEBI:49883"/>
        <label>1</label>
    </ligand>
</feature>
<comment type="function">
    <text evidence="9">NDH-1 shuttles electrons from NADH, via FMN and iron-sulfur (Fe-S) centers, to quinones in the respiratory chain. The immediate electron acceptor for the enzyme in this species is believed to be ubiquinone. Couples the redox reaction to proton translocation (for every two electrons transferred, four hydrogen ions are translocated across the cytoplasmic membrane), and thus conserves the redox energy in a proton gradient.</text>
</comment>
<feature type="domain" description="4Fe-4S ferredoxin-type" evidence="11">
    <location>
        <begin position="111"/>
        <end position="140"/>
    </location>
</feature>
<evidence type="ECO:0000313" key="13">
    <source>
        <dbReference type="Proteomes" id="UP000018731"/>
    </source>
</evidence>
<feature type="binding site" evidence="9">
    <location>
        <position position="81"/>
    </location>
    <ligand>
        <name>[4Fe-4S] cluster</name>
        <dbReference type="ChEBI" id="CHEBI:49883"/>
        <label>1</label>
    </ligand>
</feature>
<accession>V8C9W2</accession>
<keyword evidence="9" id="KW-0472">Membrane</keyword>
<feature type="binding site" evidence="9">
    <location>
        <position position="91"/>
    </location>
    <ligand>
        <name>[4Fe-4S] cluster</name>
        <dbReference type="ChEBI" id="CHEBI:49883"/>
        <label>2</label>
    </ligand>
</feature>
<comment type="subcellular location">
    <subcellularLocation>
        <location evidence="9">Cell membrane</location>
        <topology evidence="9">Peripheral membrane protein</topology>
    </subcellularLocation>
</comment>
<feature type="binding site" evidence="9">
    <location>
        <position position="87"/>
    </location>
    <ligand>
        <name>[4Fe-4S] cluster</name>
        <dbReference type="ChEBI" id="CHEBI:49883"/>
        <label>1</label>
    </ligand>
</feature>
<keyword evidence="2 9" id="KW-0004">4Fe-4S</keyword>
<keyword evidence="5" id="KW-0677">Repeat</keyword>
<name>V8C9W2_9HELI</name>
<keyword evidence="13" id="KW-1185">Reference proteome</keyword>
<comment type="similarity">
    <text evidence="1 9">Belongs to the complex I 23 kDa subunit family.</text>
</comment>
<evidence type="ECO:0000256" key="5">
    <source>
        <dbReference type="ARBA" id="ARBA00022737"/>
    </source>
</evidence>
<evidence type="ECO:0000256" key="4">
    <source>
        <dbReference type="ARBA" id="ARBA00022723"/>
    </source>
</evidence>
<dbReference type="eggNOG" id="COG1143">
    <property type="taxonomic scope" value="Bacteria"/>
</dbReference>
<evidence type="ECO:0000256" key="2">
    <source>
        <dbReference type="ARBA" id="ARBA00022485"/>
    </source>
</evidence>
<dbReference type="PROSITE" id="PS51379">
    <property type="entry name" value="4FE4S_FER_2"/>
    <property type="match status" value="2"/>
</dbReference>
<dbReference type="EC" id="7.1.1.-" evidence="9"/>
<proteinExistence type="inferred from homology"/>
<evidence type="ECO:0000256" key="1">
    <source>
        <dbReference type="ARBA" id="ARBA00010277"/>
    </source>
</evidence>
<keyword evidence="8 9" id="KW-0411">Iron-sulfur</keyword>
<keyword evidence="9" id="KW-1003">Cell membrane</keyword>
<dbReference type="Gene3D" id="3.30.70.3270">
    <property type="match status" value="1"/>
</dbReference>
<feature type="binding site" evidence="9">
    <location>
        <position position="123"/>
    </location>
    <ligand>
        <name>[4Fe-4S] cluster</name>
        <dbReference type="ChEBI" id="CHEBI:49883"/>
        <label>2</label>
    </ligand>
</feature>
<comment type="caution">
    <text evidence="12">The sequence shown here is derived from an EMBL/GenBank/DDBJ whole genome shotgun (WGS) entry which is preliminary data.</text>
</comment>
<dbReference type="GO" id="GO:0005506">
    <property type="term" value="F:iron ion binding"/>
    <property type="evidence" value="ECO:0007669"/>
    <property type="project" value="UniProtKB-UniRule"/>
</dbReference>
<feature type="binding site" evidence="9">
    <location>
        <position position="126"/>
    </location>
    <ligand>
        <name>[4Fe-4S] cluster</name>
        <dbReference type="ChEBI" id="CHEBI:49883"/>
        <label>2</label>
    </ligand>
</feature>
<keyword evidence="9" id="KW-0874">Quinone</keyword>
<protein>
    <recommendedName>
        <fullName evidence="9">NADH-quinone oxidoreductase subunit I</fullName>
        <ecNumber evidence="9">7.1.1.-</ecNumber>
    </recommendedName>
    <alternativeName>
        <fullName evidence="9">NADH dehydrogenase I subunit I</fullName>
    </alternativeName>
    <alternativeName>
        <fullName evidence="9">NDH-1 subunit I</fullName>
    </alternativeName>
</protein>
<dbReference type="PROSITE" id="PS00198">
    <property type="entry name" value="4FE4S_FER_1"/>
    <property type="match status" value="1"/>
</dbReference>
<evidence type="ECO:0000256" key="3">
    <source>
        <dbReference type="ARBA" id="ARBA00022519"/>
    </source>
</evidence>
<dbReference type="PANTHER" id="PTHR10849:SF20">
    <property type="entry name" value="NADH DEHYDROGENASE [UBIQUINONE] IRON-SULFUR PROTEIN 8, MITOCHONDRIAL"/>
    <property type="match status" value="1"/>
</dbReference>
<dbReference type="NCBIfam" id="NF004542">
    <property type="entry name" value="PRK05888.2-3"/>
    <property type="match status" value="1"/>
</dbReference>
<comment type="cofactor">
    <cofactor evidence="9">
        <name>[4Fe-4S] cluster</name>
        <dbReference type="ChEBI" id="CHEBI:49883"/>
    </cofactor>
    <text evidence="9">Binds 2 [4Fe-4S] clusters per subunit.</text>
</comment>
<dbReference type="AlphaFoldDB" id="V8C9W2"/>
<dbReference type="GO" id="GO:0005886">
    <property type="term" value="C:plasma membrane"/>
    <property type="evidence" value="ECO:0007669"/>
    <property type="project" value="UniProtKB-SubCell"/>
</dbReference>
<dbReference type="RefSeq" id="WP_023927620.1">
    <property type="nucleotide sequence ID" value="NZ_KI669454.1"/>
</dbReference>
<dbReference type="HOGENOM" id="CLU_067218_4_1_7"/>
<evidence type="ECO:0000256" key="10">
    <source>
        <dbReference type="SAM" id="MobiDB-lite"/>
    </source>
</evidence>
<feature type="binding site" evidence="9">
    <location>
        <position position="120"/>
    </location>
    <ligand>
        <name>[4Fe-4S] cluster</name>
        <dbReference type="ChEBI" id="CHEBI:49883"/>
        <label>2</label>
    </ligand>
</feature>
<dbReference type="EMBL" id="AZJI01000004">
    <property type="protein sequence ID" value="ETD24149.1"/>
    <property type="molecule type" value="Genomic_DNA"/>
</dbReference>
<dbReference type="SUPFAM" id="SSF54862">
    <property type="entry name" value="4Fe-4S ferredoxins"/>
    <property type="match status" value="1"/>
</dbReference>
<comment type="catalytic activity">
    <reaction evidence="9">
        <text>a quinone + NADH + 5 H(+)(in) = a quinol + NAD(+) + 4 H(+)(out)</text>
        <dbReference type="Rhea" id="RHEA:57888"/>
        <dbReference type="ChEBI" id="CHEBI:15378"/>
        <dbReference type="ChEBI" id="CHEBI:24646"/>
        <dbReference type="ChEBI" id="CHEBI:57540"/>
        <dbReference type="ChEBI" id="CHEBI:57945"/>
        <dbReference type="ChEBI" id="CHEBI:132124"/>
    </reaction>
</comment>
<dbReference type="NCBIfam" id="TIGR01971">
    <property type="entry name" value="NuoI"/>
    <property type="match status" value="1"/>
</dbReference>
<dbReference type="InterPro" id="IPR017896">
    <property type="entry name" value="4Fe4S_Fe-S-bd"/>
</dbReference>
<dbReference type="GO" id="GO:0048038">
    <property type="term" value="F:quinone binding"/>
    <property type="evidence" value="ECO:0007669"/>
    <property type="project" value="UniProtKB-KW"/>
</dbReference>
<keyword evidence="3" id="KW-0997">Cell inner membrane</keyword>
<dbReference type="PATRIC" id="fig|1357400.3.peg.1240"/>
<feature type="region of interest" description="Disordered" evidence="10">
    <location>
        <begin position="189"/>
        <end position="238"/>
    </location>
</feature>
<feature type="domain" description="4Fe-4S ferredoxin-type" evidence="11">
    <location>
        <begin position="72"/>
        <end position="101"/>
    </location>
</feature>
<keyword evidence="4 9" id="KW-0479">Metal-binding</keyword>
<gene>
    <name evidence="9" type="primary">nuoI</name>
    <name evidence="12" type="ORF">HMPREF2086_00897</name>
</gene>
<feature type="binding site" evidence="9">
    <location>
        <position position="130"/>
    </location>
    <ligand>
        <name>[4Fe-4S] cluster</name>
        <dbReference type="ChEBI" id="CHEBI:49883"/>
        <label>1</label>
    </ligand>
</feature>
<keyword evidence="9" id="KW-0520">NAD</keyword>
<evidence type="ECO:0000256" key="7">
    <source>
        <dbReference type="ARBA" id="ARBA00023004"/>
    </source>
</evidence>
<evidence type="ECO:0000313" key="12">
    <source>
        <dbReference type="EMBL" id="ETD24149.1"/>
    </source>
</evidence>
<keyword evidence="7 9" id="KW-0408">Iron</keyword>
<evidence type="ECO:0000256" key="9">
    <source>
        <dbReference type="HAMAP-Rule" id="MF_01351"/>
    </source>
</evidence>
<feature type="compositionally biased region" description="Low complexity" evidence="10">
    <location>
        <begin position="196"/>
        <end position="210"/>
    </location>
</feature>
<dbReference type="GO" id="GO:0050136">
    <property type="term" value="F:NADH dehydrogenase (quinone) (non-electrogenic) activity"/>
    <property type="evidence" value="ECO:0007669"/>
    <property type="project" value="UniProtKB-UniRule"/>
</dbReference>
<dbReference type="GO" id="GO:0051539">
    <property type="term" value="F:4 iron, 4 sulfur cluster binding"/>
    <property type="evidence" value="ECO:0007669"/>
    <property type="project" value="UniProtKB-KW"/>
</dbReference>
<dbReference type="HAMAP" id="MF_01351">
    <property type="entry name" value="NDH1_NuoI"/>
    <property type="match status" value="1"/>
</dbReference>
<organism evidence="12 13">
    <name type="scientific">Helicobacter macacae MIT 99-5501</name>
    <dbReference type="NCBI Taxonomy" id="1357400"/>
    <lineage>
        <taxon>Bacteria</taxon>
        <taxon>Pseudomonadati</taxon>
        <taxon>Campylobacterota</taxon>
        <taxon>Epsilonproteobacteria</taxon>
        <taxon>Campylobacterales</taxon>
        <taxon>Helicobacteraceae</taxon>
        <taxon>Helicobacter</taxon>
    </lineage>
</organism>
<dbReference type="Proteomes" id="UP000018731">
    <property type="component" value="Unassembled WGS sequence"/>
</dbReference>
<dbReference type="InterPro" id="IPR017900">
    <property type="entry name" value="4Fe4S_Fe_S_CS"/>
</dbReference>
<feature type="compositionally biased region" description="Polar residues" evidence="10">
    <location>
        <begin position="211"/>
        <end position="232"/>
    </location>
</feature>